<dbReference type="Proteomes" id="UP000434172">
    <property type="component" value="Unassembled WGS sequence"/>
</dbReference>
<evidence type="ECO:0000313" key="2">
    <source>
        <dbReference type="EMBL" id="KAF0319719.1"/>
    </source>
</evidence>
<protein>
    <recommendedName>
        <fullName evidence="1">Clr5 domain-containing protein</fullName>
    </recommendedName>
</protein>
<keyword evidence="3" id="KW-1185">Reference proteome</keyword>
<dbReference type="InterPro" id="IPR025676">
    <property type="entry name" value="Clr5_dom"/>
</dbReference>
<dbReference type="AlphaFoldDB" id="A0A8H3ZH93"/>
<accession>A0A8H3ZH93</accession>
<feature type="domain" description="Clr5" evidence="1">
    <location>
        <begin position="142"/>
        <end position="194"/>
    </location>
</feature>
<dbReference type="PANTHER" id="PTHR38788:SF3">
    <property type="entry name" value="CLR5 DOMAIN-CONTAINING PROTEIN"/>
    <property type="match status" value="1"/>
</dbReference>
<organism evidence="2 3">
    <name type="scientific">Colletotrichum asianum</name>
    <dbReference type="NCBI Taxonomy" id="702518"/>
    <lineage>
        <taxon>Eukaryota</taxon>
        <taxon>Fungi</taxon>
        <taxon>Dikarya</taxon>
        <taxon>Ascomycota</taxon>
        <taxon>Pezizomycotina</taxon>
        <taxon>Sordariomycetes</taxon>
        <taxon>Hypocreomycetidae</taxon>
        <taxon>Glomerellales</taxon>
        <taxon>Glomerellaceae</taxon>
        <taxon>Colletotrichum</taxon>
        <taxon>Colletotrichum gloeosporioides species complex</taxon>
    </lineage>
</organism>
<evidence type="ECO:0000313" key="3">
    <source>
        <dbReference type="Proteomes" id="UP000434172"/>
    </source>
</evidence>
<dbReference type="OrthoDB" id="5986190at2759"/>
<name>A0A8H3ZH93_9PEZI</name>
<comment type="caution">
    <text evidence="2">The sequence shown here is derived from an EMBL/GenBank/DDBJ whole genome shotgun (WGS) entry which is preliminary data.</text>
</comment>
<dbReference type="PANTHER" id="PTHR38788">
    <property type="entry name" value="CLR5 DOMAIN-CONTAINING PROTEIN"/>
    <property type="match status" value="1"/>
</dbReference>
<dbReference type="EMBL" id="WOWK01000091">
    <property type="protein sequence ID" value="KAF0319719.1"/>
    <property type="molecule type" value="Genomic_DNA"/>
</dbReference>
<gene>
    <name evidence="2" type="ORF">GQ607_012970</name>
</gene>
<proteinExistence type="predicted"/>
<sequence>MFPNDITDPIFDLELEEFHNNVLLSGLYNTWQEGPDCDNTDFSTAASQIPTSFTPDMSFMGAQTNMNDFDFGHQISLQQEYVGRFTPQETATQSLPEWQGLPANHVGSHNTVANADMSQRFTVAQTQAMPIPHITKKRPVSASDWDDRRDTIEYLYSIEGKKLSELMSIMEGEYGFVATQRQYKRQLGKWQIEKKVKRDEMRKILQIQKRRRVLDGKETAFVVRNQPPCMANSTFHVVLHTARSHALFEKCDAKANEKAVRRIRRRDRKVDQAP</sequence>
<reference evidence="2 3" key="1">
    <citation type="submission" date="2019-12" db="EMBL/GenBank/DDBJ databases">
        <title>A genome sequence resource for the geographically widespread anthracnose pathogen Colletotrichum asianum.</title>
        <authorList>
            <person name="Meng Y."/>
        </authorList>
    </citation>
    <scope>NUCLEOTIDE SEQUENCE [LARGE SCALE GENOMIC DNA]</scope>
    <source>
        <strain evidence="2 3">ICMP 18580</strain>
    </source>
</reference>
<dbReference type="Pfam" id="PF14420">
    <property type="entry name" value="Clr5"/>
    <property type="match status" value="1"/>
</dbReference>
<evidence type="ECO:0000259" key="1">
    <source>
        <dbReference type="Pfam" id="PF14420"/>
    </source>
</evidence>